<protein>
    <submittedName>
        <fullName evidence="2 3">Uncharacterized protein</fullName>
    </submittedName>
</protein>
<dbReference type="HOGENOM" id="CLU_1367241_0_0_1"/>
<dbReference type="EnsemblMetazoa" id="ADAC000642-RA">
    <property type="protein sequence ID" value="ADAC000642-PA"/>
    <property type="gene ID" value="ADAC000642"/>
</dbReference>
<feature type="transmembrane region" description="Helical" evidence="1">
    <location>
        <begin position="137"/>
        <end position="159"/>
    </location>
</feature>
<keyword evidence="1" id="KW-1133">Transmembrane helix</keyword>
<evidence type="ECO:0000256" key="1">
    <source>
        <dbReference type="SAM" id="Phobius"/>
    </source>
</evidence>
<dbReference type="EMBL" id="ADMH02000159">
    <property type="protein sequence ID" value="ETN67540.1"/>
    <property type="molecule type" value="Genomic_DNA"/>
</dbReference>
<evidence type="ECO:0000313" key="4">
    <source>
        <dbReference type="Proteomes" id="UP000000673"/>
    </source>
</evidence>
<dbReference type="OMA" id="RNDYDGR"/>
<keyword evidence="4" id="KW-1185">Reference proteome</keyword>
<reference evidence="2" key="2">
    <citation type="submission" date="2010-05" db="EMBL/GenBank/DDBJ databases">
        <authorList>
            <person name="Almeida L.G."/>
            <person name="Nicolas M.F."/>
            <person name="Souza R.C."/>
            <person name="Vasconcelos A.T.R."/>
        </authorList>
    </citation>
    <scope>NUCLEOTIDE SEQUENCE</scope>
</reference>
<reference evidence="3" key="4">
    <citation type="submission" date="2015-06" db="UniProtKB">
        <authorList>
            <consortium name="EnsemblMetazoa"/>
        </authorList>
    </citation>
    <scope>IDENTIFICATION</scope>
</reference>
<dbReference type="AlphaFoldDB" id="W5JWE9"/>
<sequence length="200" mass="22644">MSNVYRYLSVGGPGTIGHPLPAVPGEKVFQKDAVPYTPAALPMDDQPLLEPEPIAGVAWFQFRGNRQAWRNGLRLMQLVHIVVSLAFSRPQRYEVGQWVSLLVLCHAFVLSVLLLVDQRTGGRFVRRHLPRLDWPSIELRYTAGVTVLLYALSYALTFADKGYRADVWCNWVSFVFTLKTALLYGADTWLQLLTIYGPEH</sequence>
<keyword evidence="1" id="KW-0812">Transmembrane</keyword>
<evidence type="ECO:0000313" key="2">
    <source>
        <dbReference type="EMBL" id="ETN67540.1"/>
    </source>
</evidence>
<feature type="transmembrane region" description="Helical" evidence="1">
    <location>
        <begin position="95"/>
        <end position="116"/>
    </location>
</feature>
<keyword evidence="1" id="KW-0472">Membrane</keyword>
<dbReference type="Proteomes" id="UP000000673">
    <property type="component" value="Unassembled WGS sequence"/>
</dbReference>
<feature type="transmembrane region" description="Helical" evidence="1">
    <location>
        <begin position="171"/>
        <end position="190"/>
    </location>
</feature>
<name>W5JWE9_ANODA</name>
<dbReference type="VEuPathDB" id="VectorBase:ADAC000642"/>
<organism evidence="2">
    <name type="scientific">Anopheles darlingi</name>
    <name type="common">Mosquito</name>
    <dbReference type="NCBI Taxonomy" id="43151"/>
    <lineage>
        <taxon>Eukaryota</taxon>
        <taxon>Metazoa</taxon>
        <taxon>Ecdysozoa</taxon>
        <taxon>Arthropoda</taxon>
        <taxon>Hexapoda</taxon>
        <taxon>Insecta</taxon>
        <taxon>Pterygota</taxon>
        <taxon>Neoptera</taxon>
        <taxon>Endopterygota</taxon>
        <taxon>Diptera</taxon>
        <taxon>Nematocera</taxon>
        <taxon>Culicoidea</taxon>
        <taxon>Culicidae</taxon>
        <taxon>Anophelinae</taxon>
        <taxon>Anopheles</taxon>
    </lineage>
</organism>
<accession>W5JWE9</accession>
<proteinExistence type="predicted"/>
<reference evidence="2 4" key="1">
    <citation type="journal article" date="2010" name="BMC Genomics">
        <title>Combination of measures distinguishes pre-miRNAs from other stem-loops in the genome of the newly sequenced Anopheles darlingi.</title>
        <authorList>
            <person name="Mendes N.D."/>
            <person name="Freitas A.T."/>
            <person name="Vasconcelos A.T."/>
            <person name="Sagot M.F."/>
        </authorList>
    </citation>
    <scope>NUCLEOTIDE SEQUENCE</scope>
</reference>
<reference evidence="2" key="3">
    <citation type="journal article" date="2013" name="Nucleic Acids Res.">
        <title>The genome of Anopheles darlingi, the main neotropical malaria vector.</title>
        <authorList>
            <person name="Marinotti O."/>
            <person name="Cerqueira G.C."/>
            <person name="de Almeida L.G."/>
            <person name="Ferro M.I."/>
            <person name="Loreto E.L."/>
            <person name="Zaha A."/>
            <person name="Teixeira S.M."/>
            <person name="Wespiser A.R."/>
            <person name="Almeida E Silva A."/>
            <person name="Schlindwein A.D."/>
            <person name="Pacheco A.C."/>
            <person name="Silva A.L."/>
            <person name="Graveley B.R."/>
            <person name="Walenz B.P."/>
            <person name="Lima Bde A."/>
            <person name="Ribeiro C.A."/>
            <person name="Nunes-Silva C.G."/>
            <person name="de Carvalho C.R."/>
            <person name="Soares C.M."/>
            <person name="de Menezes C.B."/>
            <person name="Matiolli C."/>
            <person name="Caffrey D."/>
            <person name="Araujo D.A."/>
            <person name="de Oliveira D.M."/>
            <person name="Golenbock D."/>
            <person name="Grisard E.C."/>
            <person name="Fantinatti-Garboggini F."/>
            <person name="de Carvalho F.M."/>
            <person name="Barcellos F.G."/>
            <person name="Prosdocimi F."/>
            <person name="May G."/>
            <person name="Azevedo Junior G.M."/>
            <person name="Guimaraes G.M."/>
            <person name="Goldman G.H."/>
            <person name="Padilha I.Q."/>
            <person name="Batista Jda S."/>
            <person name="Ferro J.A."/>
            <person name="Ribeiro J.M."/>
            <person name="Fietto J.L."/>
            <person name="Dabbas K.M."/>
            <person name="Cerdeira L."/>
            <person name="Agnez-Lima L.F."/>
            <person name="Brocchi M."/>
            <person name="de Carvalho M.O."/>
            <person name="Teixeira Mde M."/>
            <person name="Diniz Maia Mde M."/>
            <person name="Goldman M.H."/>
            <person name="Cruz Schneider M.P."/>
            <person name="Felipe M.S."/>
            <person name="Hungria M."/>
            <person name="Nicolas M.F."/>
            <person name="Pereira M."/>
            <person name="Montes M.A."/>
            <person name="Cantao M.E."/>
            <person name="Vincentz M."/>
            <person name="Rafael M.S."/>
            <person name="Silverman N."/>
            <person name="Stoco P.H."/>
            <person name="Souza R.C."/>
            <person name="Vicentini R."/>
            <person name="Gazzinelli R.T."/>
            <person name="Neves Rde O."/>
            <person name="Silva R."/>
            <person name="Astolfi-Filho S."/>
            <person name="Maciel T.E."/>
            <person name="Urmenyi T.P."/>
            <person name="Tadei W.P."/>
            <person name="Camargo E.P."/>
            <person name="de Vasconcelos A.T."/>
        </authorList>
    </citation>
    <scope>NUCLEOTIDE SEQUENCE</scope>
</reference>
<evidence type="ECO:0000313" key="3">
    <source>
        <dbReference type="EnsemblMetazoa" id="ADAC000642-PA"/>
    </source>
</evidence>
<gene>
    <name evidence="2" type="ORF">AND_000642</name>
</gene>